<evidence type="ECO:0000313" key="2">
    <source>
        <dbReference type="EMBL" id="TNY19025.1"/>
    </source>
</evidence>
<accession>A0A5C5FQU3</accession>
<dbReference type="SUPFAM" id="SSF51197">
    <property type="entry name" value="Clavaminate synthase-like"/>
    <property type="match status" value="1"/>
</dbReference>
<protein>
    <submittedName>
        <fullName evidence="2">DUF1479-domain-containing protein</fullName>
    </submittedName>
</protein>
<dbReference type="PANTHER" id="PTHR30613:SF1">
    <property type="entry name" value="DUF1479 DOMAIN PROTEIN (AFU_ORTHOLOGUE AFUA_5G09280)"/>
    <property type="match status" value="1"/>
</dbReference>
<dbReference type="InterPro" id="IPR027443">
    <property type="entry name" value="IPNS-like_sf"/>
</dbReference>
<dbReference type="AlphaFoldDB" id="A0A5C5FQU3"/>
<dbReference type="Proteomes" id="UP000311382">
    <property type="component" value="Unassembled WGS sequence"/>
</dbReference>
<reference evidence="2 3" key="1">
    <citation type="submission" date="2019-03" db="EMBL/GenBank/DDBJ databases">
        <title>Rhodosporidium diobovatum UCD-FST 08-225 genome sequencing, assembly, and annotation.</title>
        <authorList>
            <person name="Fakankun I.U."/>
            <person name="Fristensky B."/>
            <person name="Levin D.B."/>
        </authorList>
    </citation>
    <scope>NUCLEOTIDE SEQUENCE [LARGE SCALE GENOMIC DNA]</scope>
    <source>
        <strain evidence="2 3">UCD-FST 08-225</strain>
    </source>
</reference>
<evidence type="ECO:0000256" key="1">
    <source>
        <dbReference type="SAM" id="MobiDB-lite"/>
    </source>
</evidence>
<organism evidence="2 3">
    <name type="scientific">Rhodotorula diobovata</name>
    <dbReference type="NCBI Taxonomy" id="5288"/>
    <lineage>
        <taxon>Eukaryota</taxon>
        <taxon>Fungi</taxon>
        <taxon>Dikarya</taxon>
        <taxon>Basidiomycota</taxon>
        <taxon>Pucciniomycotina</taxon>
        <taxon>Microbotryomycetes</taxon>
        <taxon>Sporidiobolales</taxon>
        <taxon>Sporidiobolaceae</taxon>
        <taxon>Rhodotorula</taxon>
    </lineage>
</organism>
<keyword evidence="3" id="KW-1185">Reference proteome</keyword>
<feature type="compositionally biased region" description="Low complexity" evidence="1">
    <location>
        <begin position="9"/>
        <end position="21"/>
    </location>
</feature>
<proteinExistence type="predicted"/>
<dbReference type="OrthoDB" id="8249012at2759"/>
<dbReference type="Pfam" id="PF07350">
    <property type="entry name" value="Gig2-like"/>
    <property type="match status" value="1"/>
</dbReference>
<dbReference type="PROSITE" id="PS01295">
    <property type="entry name" value="ISPD"/>
    <property type="match status" value="1"/>
</dbReference>
<dbReference type="InterPro" id="IPR010856">
    <property type="entry name" value="Gig2-like"/>
</dbReference>
<sequence length="510" mass="56355">MHCARRLSRSVPSSPRAPRLLVPASRRPWHQRPFSARHSPAFAPAKSDNKEGTIADVFSSLGGDAFVPLEQRFADLKQALWHDGLIESWRSVLSALEERTAEIVEHGNKVIPQVAYSDIASGVPRNIAEEIKRVGTVVVHDAVRPEEAEGWKRDLEAYIKRNRSLAKGFPADDPQVWELYNSVQQTQARTHPGILGTQKALLGLFHTSSAESPVSVRTPISYYDRLRIRFPGDSVFALGEHIDGGSLERWEDPGFRSCWSEIFAGGPDPHVRHDPYDLTPRLEAKTSLYPSSGQCSVFRMFQGWTALSNTGPGEGTLRVFPDVSLATAYLVLRPFFRPRRGREGRLGFDDWEVDVRTTDFPGSVKGKGQELSDKTHPHLRLSQTMTSVPRVKPGSQVYWHCDVIHSVESEHLGTEDSSVLYIPAAPLTLPNARYLAAQRQRFAAGLPAPDFPGGEGESRFVGRAGVQDTHEGSGEEGRRAVGAERFVVSEGETEGGKTVIEQANKVLGFA</sequence>
<dbReference type="STRING" id="5288.A0A5C5FQU3"/>
<dbReference type="InterPro" id="IPR018294">
    <property type="entry name" value="ISPD_synthase_CS"/>
</dbReference>
<dbReference type="GO" id="GO:0003824">
    <property type="term" value="F:catalytic activity"/>
    <property type="evidence" value="ECO:0007669"/>
    <property type="project" value="InterPro"/>
</dbReference>
<dbReference type="EMBL" id="SOZI01000111">
    <property type="protein sequence ID" value="TNY19025.1"/>
    <property type="molecule type" value="Genomic_DNA"/>
</dbReference>
<dbReference type="PANTHER" id="PTHR30613">
    <property type="entry name" value="UNCHARACTERIZED PROTEIN YBIU-RELATED"/>
    <property type="match status" value="1"/>
</dbReference>
<comment type="caution">
    <text evidence="2">The sequence shown here is derived from an EMBL/GenBank/DDBJ whole genome shotgun (WGS) entry which is preliminary data.</text>
</comment>
<gene>
    <name evidence="2" type="ORF">DMC30DRAFT_367181</name>
</gene>
<evidence type="ECO:0000313" key="3">
    <source>
        <dbReference type="Proteomes" id="UP000311382"/>
    </source>
</evidence>
<dbReference type="Gene3D" id="2.60.120.330">
    <property type="entry name" value="B-lactam Antibiotic, Isopenicillin N Synthase, Chain"/>
    <property type="match status" value="1"/>
</dbReference>
<name>A0A5C5FQU3_9BASI</name>
<feature type="region of interest" description="Disordered" evidence="1">
    <location>
        <begin position="1"/>
        <end position="22"/>
    </location>
</feature>
<dbReference type="GO" id="GO:0008299">
    <property type="term" value="P:isoprenoid biosynthetic process"/>
    <property type="evidence" value="ECO:0007669"/>
    <property type="project" value="InterPro"/>
</dbReference>